<organism evidence="1 2">
    <name type="scientific">Eumeta variegata</name>
    <name type="common">Bagworm moth</name>
    <name type="synonym">Eumeta japonica</name>
    <dbReference type="NCBI Taxonomy" id="151549"/>
    <lineage>
        <taxon>Eukaryota</taxon>
        <taxon>Metazoa</taxon>
        <taxon>Ecdysozoa</taxon>
        <taxon>Arthropoda</taxon>
        <taxon>Hexapoda</taxon>
        <taxon>Insecta</taxon>
        <taxon>Pterygota</taxon>
        <taxon>Neoptera</taxon>
        <taxon>Endopterygota</taxon>
        <taxon>Lepidoptera</taxon>
        <taxon>Glossata</taxon>
        <taxon>Ditrysia</taxon>
        <taxon>Tineoidea</taxon>
        <taxon>Psychidae</taxon>
        <taxon>Oiketicinae</taxon>
        <taxon>Eumeta</taxon>
    </lineage>
</organism>
<comment type="caution">
    <text evidence="1">The sequence shown here is derived from an EMBL/GenBank/DDBJ whole genome shotgun (WGS) entry which is preliminary data.</text>
</comment>
<proteinExistence type="predicted"/>
<evidence type="ECO:0000313" key="1">
    <source>
        <dbReference type="EMBL" id="GBP46143.1"/>
    </source>
</evidence>
<evidence type="ECO:0000313" key="2">
    <source>
        <dbReference type="Proteomes" id="UP000299102"/>
    </source>
</evidence>
<dbReference type="AlphaFoldDB" id="A0A4C1W562"/>
<sequence>MVLFLETRGSLYRFLFKKLSKTISQIKAEPCFCYKSSPDHKPGRRAVDRGGRPARPCGPDSEKIFIFPIALRYSKINYCSCVVDGARAGAARCVCAMIYCLISHGCFFAGPPETFQPAGSYLTWFHSSKVERRQNSSHGAYAFREWLRMCVGAERMCDTSLSLEKIAIICNTAAAITNSLRLRMRACADGHGQFIMSHLHRTRELIENKTLIDSERFNASSQGKGGSSRRQAED</sequence>
<keyword evidence="2" id="KW-1185">Reference proteome</keyword>
<dbReference type="Proteomes" id="UP000299102">
    <property type="component" value="Unassembled WGS sequence"/>
</dbReference>
<protein>
    <submittedName>
        <fullName evidence="1">Uncharacterized protein</fullName>
    </submittedName>
</protein>
<dbReference type="EMBL" id="BGZK01000477">
    <property type="protein sequence ID" value="GBP46143.1"/>
    <property type="molecule type" value="Genomic_DNA"/>
</dbReference>
<name>A0A4C1W562_EUMVA</name>
<accession>A0A4C1W562</accession>
<gene>
    <name evidence="1" type="ORF">EVAR_26588_1</name>
</gene>
<reference evidence="1 2" key="1">
    <citation type="journal article" date="2019" name="Commun. Biol.">
        <title>The bagworm genome reveals a unique fibroin gene that provides high tensile strength.</title>
        <authorList>
            <person name="Kono N."/>
            <person name="Nakamura H."/>
            <person name="Ohtoshi R."/>
            <person name="Tomita M."/>
            <person name="Numata K."/>
            <person name="Arakawa K."/>
        </authorList>
    </citation>
    <scope>NUCLEOTIDE SEQUENCE [LARGE SCALE GENOMIC DNA]</scope>
</reference>